<proteinExistence type="inferred from homology"/>
<reference evidence="4 5" key="1">
    <citation type="journal article" date="2018" name="Mol. Biol. Evol.">
        <title>Broad Genomic Sampling Reveals a Smut Pathogenic Ancestry of the Fungal Clade Ustilaginomycotina.</title>
        <authorList>
            <person name="Kijpornyongpan T."/>
            <person name="Mondo S.J."/>
            <person name="Barry K."/>
            <person name="Sandor L."/>
            <person name="Lee J."/>
            <person name="Lipzen A."/>
            <person name="Pangilinan J."/>
            <person name="LaButti K."/>
            <person name="Hainaut M."/>
            <person name="Henrissat B."/>
            <person name="Grigoriev I.V."/>
            <person name="Spatafora J.W."/>
            <person name="Aime M.C."/>
        </authorList>
    </citation>
    <scope>NUCLEOTIDE SEQUENCE [LARGE SCALE GENOMIC DNA]</scope>
    <source>
        <strain evidence="4 5">MCA 3645</strain>
    </source>
</reference>
<comment type="similarity">
    <text evidence="1">Belongs to the prefoldin subunit beta family.</text>
</comment>
<evidence type="ECO:0000313" key="5">
    <source>
        <dbReference type="Proteomes" id="UP000246740"/>
    </source>
</evidence>
<organism evidence="4 5">
    <name type="scientific">Testicularia cyperi</name>
    <dbReference type="NCBI Taxonomy" id="1882483"/>
    <lineage>
        <taxon>Eukaryota</taxon>
        <taxon>Fungi</taxon>
        <taxon>Dikarya</taxon>
        <taxon>Basidiomycota</taxon>
        <taxon>Ustilaginomycotina</taxon>
        <taxon>Ustilaginomycetes</taxon>
        <taxon>Ustilaginales</taxon>
        <taxon>Anthracoideaceae</taxon>
        <taxon>Testicularia</taxon>
    </lineage>
</organism>
<dbReference type="GO" id="GO:0051082">
    <property type="term" value="F:unfolded protein binding"/>
    <property type="evidence" value="ECO:0007669"/>
    <property type="project" value="InterPro"/>
</dbReference>
<dbReference type="STRING" id="1882483.A0A317XNF0"/>
<dbReference type="GO" id="GO:0016272">
    <property type="term" value="C:prefoldin complex"/>
    <property type="evidence" value="ECO:0007669"/>
    <property type="project" value="InterPro"/>
</dbReference>
<dbReference type="Pfam" id="PF01920">
    <property type="entry name" value="Prefoldin_2"/>
    <property type="match status" value="1"/>
</dbReference>
<dbReference type="EMBL" id="KZ819195">
    <property type="protein sequence ID" value="PWY99407.1"/>
    <property type="molecule type" value="Genomic_DNA"/>
</dbReference>
<dbReference type="InParanoid" id="A0A317XNF0"/>
<name>A0A317XNF0_9BASI</name>
<dbReference type="InterPro" id="IPR002777">
    <property type="entry name" value="PFD_beta-like"/>
</dbReference>
<dbReference type="PANTHER" id="PTHR20903">
    <property type="entry name" value="PREFOLDIN SUBUNIT 1-RELATED"/>
    <property type="match status" value="1"/>
</dbReference>
<accession>A0A317XNF0</accession>
<gene>
    <name evidence="4" type="ORF">BCV70DRAFT_200974</name>
</gene>
<dbReference type="FunCoup" id="A0A317XNF0">
    <property type="interactions" value="352"/>
</dbReference>
<keyword evidence="3" id="KW-0175">Coiled coil</keyword>
<dbReference type="GO" id="GO:0044183">
    <property type="term" value="F:protein folding chaperone"/>
    <property type="evidence" value="ECO:0007669"/>
    <property type="project" value="TreeGrafter"/>
</dbReference>
<keyword evidence="2" id="KW-0143">Chaperone</keyword>
<sequence>MANLSDDTLQKVLEKIQVQVYQTNQQLAALRAQIAAKERESKLNTLTLTELKGIQDPQTPFYRSVGKMFISDSQQSVLSELEQKQSTIAGEVDALNKKQKYLQKQGEEAQAHLKDIFSSVSRQQAMAS</sequence>
<dbReference type="OrthoDB" id="2015447at2759"/>
<feature type="coiled-coil region" evidence="3">
    <location>
        <begin position="13"/>
        <end position="40"/>
    </location>
</feature>
<dbReference type="AlphaFoldDB" id="A0A317XNF0"/>
<protein>
    <submittedName>
        <fullName evidence="4">Prefoldin beta-like protein</fullName>
    </submittedName>
</protein>
<evidence type="ECO:0000256" key="3">
    <source>
        <dbReference type="SAM" id="Coils"/>
    </source>
</evidence>
<evidence type="ECO:0000313" key="4">
    <source>
        <dbReference type="EMBL" id="PWY99407.1"/>
    </source>
</evidence>
<dbReference type="SUPFAM" id="SSF46579">
    <property type="entry name" value="Prefoldin"/>
    <property type="match status" value="1"/>
</dbReference>
<evidence type="ECO:0000256" key="2">
    <source>
        <dbReference type="ARBA" id="ARBA00023186"/>
    </source>
</evidence>
<keyword evidence="5" id="KW-1185">Reference proteome</keyword>
<dbReference type="Gene3D" id="1.10.287.370">
    <property type="match status" value="1"/>
</dbReference>
<evidence type="ECO:0000256" key="1">
    <source>
        <dbReference type="ARBA" id="ARBA00008045"/>
    </source>
</evidence>
<dbReference type="Proteomes" id="UP000246740">
    <property type="component" value="Unassembled WGS sequence"/>
</dbReference>
<dbReference type="InterPro" id="IPR009053">
    <property type="entry name" value="Prefoldin"/>
</dbReference>
<dbReference type="PANTHER" id="PTHR20903:SF0">
    <property type="entry name" value="PREFOLDIN SUBUNIT 1"/>
    <property type="match status" value="1"/>
</dbReference>
<dbReference type="GO" id="GO:0005737">
    <property type="term" value="C:cytoplasm"/>
    <property type="evidence" value="ECO:0007669"/>
    <property type="project" value="TreeGrafter"/>
</dbReference>